<protein>
    <recommendedName>
        <fullName evidence="1">HTH cro/C1-type domain-containing protein</fullName>
    </recommendedName>
</protein>
<dbReference type="EMBL" id="JRVC01000001">
    <property type="protein sequence ID" value="KHS49600.1"/>
    <property type="molecule type" value="Genomic_DNA"/>
</dbReference>
<feature type="domain" description="HTH cro/C1-type" evidence="1">
    <location>
        <begin position="22"/>
        <end position="76"/>
    </location>
</feature>
<gene>
    <name evidence="2" type="ORF">NJ75_00081</name>
    <name evidence="3" type="ORF">NJ75_00303</name>
</gene>
<reference evidence="2 4" key="1">
    <citation type="submission" date="2014-10" db="EMBL/GenBank/DDBJ databases">
        <title>Draft genome sequence of Novosphingobium subterraneum DSM 12447.</title>
        <authorList>
            <person name="Gan H.M."/>
            <person name="Gan H.Y."/>
            <person name="Savka M.A."/>
        </authorList>
    </citation>
    <scope>NUCLEOTIDE SEQUENCE [LARGE SCALE GENOMIC DNA]</scope>
    <source>
        <strain evidence="2 4">DSM 12447</strain>
    </source>
</reference>
<dbReference type="SUPFAM" id="SSF47413">
    <property type="entry name" value="lambda repressor-like DNA-binding domains"/>
    <property type="match status" value="1"/>
</dbReference>
<dbReference type="PATRIC" id="fig|48936.3.peg.310"/>
<dbReference type="SMART" id="SM00530">
    <property type="entry name" value="HTH_XRE"/>
    <property type="match status" value="1"/>
</dbReference>
<evidence type="ECO:0000313" key="3">
    <source>
        <dbReference type="EMBL" id="KHS49600.1"/>
    </source>
</evidence>
<name>A0A0B9AFC5_9SPHN</name>
<dbReference type="AlphaFoldDB" id="A0A0B9AFC5"/>
<evidence type="ECO:0000313" key="2">
    <source>
        <dbReference type="EMBL" id="KHS49378.1"/>
    </source>
</evidence>
<dbReference type="STRING" id="48936.NJ75_00081"/>
<keyword evidence="4" id="KW-1185">Reference proteome</keyword>
<dbReference type="Gene3D" id="1.10.260.40">
    <property type="entry name" value="lambda repressor-like DNA-binding domains"/>
    <property type="match status" value="1"/>
</dbReference>
<dbReference type="RefSeq" id="WP_052241798.1">
    <property type="nucleotide sequence ID" value="NZ_JRVC01000001.1"/>
</dbReference>
<dbReference type="Pfam" id="PF13560">
    <property type="entry name" value="HTH_31"/>
    <property type="match status" value="1"/>
</dbReference>
<dbReference type="PROSITE" id="PS50943">
    <property type="entry name" value="HTH_CROC1"/>
    <property type="match status" value="1"/>
</dbReference>
<comment type="caution">
    <text evidence="2">The sequence shown here is derived from an EMBL/GenBank/DDBJ whole genome shotgun (WGS) entry which is preliminary data.</text>
</comment>
<dbReference type="Proteomes" id="UP000031338">
    <property type="component" value="Unassembled WGS sequence"/>
</dbReference>
<evidence type="ECO:0000313" key="4">
    <source>
        <dbReference type="Proteomes" id="UP000031338"/>
    </source>
</evidence>
<dbReference type="InterPro" id="IPR001387">
    <property type="entry name" value="Cro/C1-type_HTH"/>
</dbReference>
<evidence type="ECO:0000259" key="1">
    <source>
        <dbReference type="PROSITE" id="PS50943"/>
    </source>
</evidence>
<dbReference type="GO" id="GO:0003677">
    <property type="term" value="F:DNA binding"/>
    <property type="evidence" value="ECO:0007669"/>
    <property type="project" value="InterPro"/>
</dbReference>
<sequence>MTVHITVRKPAPASCVAFGLRLRTLRAALSKTQGEFASDLGIAVKTVKNYEGGHRDPPATLVALVCIKFTVDPAWLLLGDAARPMFQSTPREGA</sequence>
<dbReference type="CDD" id="cd00093">
    <property type="entry name" value="HTH_XRE"/>
    <property type="match status" value="1"/>
</dbReference>
<dbReference type="InterPro" id="IPR010982">
    <property type="entry name" value="Lambda_DNA-bd_dom_sf"/>
</dbReference>
<organism evidence="2 4">
    <name type="scientific">Novosphingobium subterraneum</name>
    <dbReference type="NCBI Taxonomy" id="48936"/>
    <lineage>
        <taxon>Bacteria</taxon>
        <taxon>Pseudomonadati</taxon>
        <taxon>Pseudomonadota</taxon>
        <taxon>Alphaproteobacteria</taxon>
        <taxon>Sphingomonadales</taxon>
        <taxon>Sphingomonadaceae</taxon>
        <taxon>Novosphingobium</taxon>
    </lineage>
</organism>
<dbReference type="EMBL" id="JRVC01000001">
    <property type="protein sequence ID" value="KHS49378.1"/>
    <property type="molecule type" value="Genomic_DNA"/>
</dbReference>
<proteinExistence type="predicted"/>
<accession>A0A0B9AFC5</accession>